<feature type="coiled-coil region" evidence="4">
    <location>
        <begin position="602"/>
        <end position="629"/>
    </location>
</feature>
<reference evidence="6" key="1">
    <citation type="submission" date="2022-02" db="EMBL/GenBank/DDBJ databases">
        <authorList>
            <person name="Liu D.D."/>
        </authorList>
    </citation>
    <scope>NUCLEOTIDE SEQUENCE</scope>
</reference>
<name>A0AAU0MTJ4_UREUN</name>
<dbReference type="PANTHER" id="PTHR45639:SF4">
    <property type="entry name" value="HSC70CB, ISOFORM G"/>
    <property type="match status" value="1"/>
</dbReference>
<dbReference type="Pfam" id="PF00012">
    <property type="entry name" value="HSP70"/>
    <property type="match status" value="1"/>
</dbReference>
<dbReference type="SUPFAM" id="SSF100934">
    <property type="entry name" value="Heat shock protein 70kD (HSP70), C-terminal subdomain"/>
    <property type="match status" value="1"/>
</dbReference>
<dbReference type="GO" id="GO:0005829">
    <property type="term" value="C:cytosol"/>
    <property type="evidence" value="ECO:0007669"/>
    <property type="project" value="TreeGrafter"/>
</dbReference>
<dbReference type="Gene3D" id="1.20.1270.10">
    <property type="match status" value="1"/>
</dbReference>
<dbReference type="PRINTS" id="PR00301">
    <property type="entry name" value="HEATSHOCK70"/>
</dbReference>
<keyword evidence="6" id="KW-0346">Stress response</keyword>
<proteinExistence type="evidence at transcript level"/>
<evidence type="ECO:0000256" key="2">
    <source>
        <dbReference type="ARBA" id="ARBA00022741"/>
    </source>
</evidence>
<dbReference type="FunFam" id="3.30.420.40:FF:000171">
    <property type="entry name" value="Heat shock 70 kDa protein 4"/>
    <property type="match status" value="1"/>
</dbReference>
<sequence length="794" mass="88881">MSVVGIDMGYQTCFIAVARQGGIETIANEYSDRCTPAYVSYSDKQRSMGASSKNAIMSNLKNSVWGWKPLVGRTFTDPIVKTEKDFLPYEVVEGPCGTTGIKVMYLGESQVFTPEQVTATILTKLKDTAEIGLKIKVVDCVISVPVYFSDTQRRAMLGAAQMAGLNVLRLMNDTTATALAYGIYKQDLPAPEEKPRNVVFVDMGHADLQIAACAFNKGKLKVMASTSDSQLGGRDFDRILSNHFAEDFKKRYKVDAMSKPRAYVRLLLECEKLKKLMSANSTEIPLNIECFMDDKDVSGRMKRAQLEELAASQLKRVEEQMRGIMDLANLKPVDLYAVEIVGGCSRVPAVKQLVKEVFGMESSTTLNADESVARGCALQCAILSPTFRVRDFSIQDAQPYPVILHWQGSMDEDSQDMEVFGKFHQVPFSKMLTFYRREPFSIDAKYSAADYPGSSPVIGSFLVDKVVPQNNGESSKIKVKVRVNINGTFNVSSASLIEKLEDGPEEEAMEVENGPAGQEGQNKDATEVKTETKVEEGAPAAAATEGDKAGGEEAPMQTDEKKEDAKAESSKKKKKTIKTIDLPVFAQVPELDKDQLNLLVEKEGQMRMADKLEKERVDAKNSVEEYVYEMRDKLCGNLEKYIKEDDRDQFTLKLEDTENWLYEEGEDCNKQVYIDRLTMLKKIGQPVVDRYREAETRPAAFEEMGQCLQMIRKALDSYNNKEETYAHIEAADMEKVSKAVKEKAELWEKNLNLCNQTPLYETAPITTAQIKAHQAVRPRLVHCIKFVVDARWVT</sequence>
<dbReference type="Gene3D" id="2.60.34.10">
    <property type="entry name" value="Substrate Binding Domain Of DNAk, Chain A, domain 1"/>
    <property type="match status" value="1"/>
</dbReference>
<evidence type="ECO:0000256" key="5">
    <source>
        <dbReference type="SAM" id="MobiDB-lite"/>
    </source>
</evidence>
<dbReference type="PANTHER" id="PTHR45639">
    <property type="entry name" value="HSC70CB, ISOFORM G-RELATED"/>
    <property type="match status" value="1"/>
</dbReference>
<gene>
    <name evidence="6" type="primary">HSPA4</name>
</gene>
<organism evidence="6">
    <name type="scientific">Urechis unicinctus</name>
    <name type="common">Fat innkeeper worm</name>
    <name type="synonym">Chinese penis fish</name>
    <dbReference type="NCBI Taxonomy" id="6432"/>
    <lineage>
        <taxon>Eukaryota</taxon>
        <taxon>Metazoa</taxon>
        <taxon>Spiralia</taxon>
        <taxon>Lophotrochozoa</taxon>
        <taxon>Annelida</taxon>
        <taxon>Polychaeta</taxon>
        <taxon>Echiura</taxon>
        <taxon>Xenopneusta</taxon>
        <taxon>Urechidae</taxon>
        <taxon>Urechis</taxon>
    </lineage>
</organism>
<accession>A0AAU0MTJ4</accession>
<dbReference type="AlphaFoldDB" id="A0AAU0MTJ4"/>
<dbReference type="GO" id="GO:0140662">
    <property type="term" value="F:ATP-dependent protein folding chaperone"/>
    <property type="evidence" value="ECO:0007669"/>
    <property type="project" value="InterPro"/>
</dbReference>
<dbReference type="GO" id="GO:0005634">
    <property type="term" value="C:nucleus"/>
    <property type="evidence" value="ECO:0007669"/>
    <property type="project" value="TreeGrafter"/>
</dbReference>
<evidence type="ECO:0000256" key="1">
    <source>
        <dbReference type="ARBA" id="ARBA00007381"/>
    </source>
</evidence>
<dbReference type="EMBL" id="OM803156">
    <property type="protein sequence ID" value="WOS59935.1"/>
    <property type="molecule type" value="mRNA"/>
</dbReference>
<keyword evidence="3" id="KW-0067">ATP-binding</keyword>
<evidence type="ECO:0000256" key="3">
    <source>
        <dbReference type="ARBA" id="ARBA00022840"/>
    </source>
</evidence>
<dbReference type="FunFam" id="3.90.640.10:FF:000004">
    <property type="entry name" value="Heat shock 70 kDa protein 4"/>
    <property type="match status" value="1"/>
</dbReference>
<dbReference type="InterPro" id="IPR043129">
    <property type="entry name" value="ATPase_NBD"/>
</dbReference>
<keyword evidence="4" id="KW-0175">Coiled coil</keyword>
<evidence type="ECO:0000256" key="4">
    <source>
        <dbReference type="SAM" id="Coils"/>
    </source>
</evidence>
<dbReference type="SUPFAM" id="SSF100920">
    <property type="entry name" value="Heat shock protein 70kD (HSP70), peptide-binding domain"/>
    <property type="match status" value="1"/>
</dbReference>
<feature type="region of interest" description="Disordered" evidence="5">
    <location>
        <begin position="502"/>
        <end position="573"/>
    </location>
</feature>
<dbReference type="FunFam" id="1.20.1270.10:FF:000002">
    <property type="entry name" value="Heat shock 70 kDa protein 4"/>
    <property type="match status" value="1"/>
</dbReference>
<dbReference type="PROSITE" id="PS01036">
    <property type="entry name" value="HSP70_3"/>
    <property type="match status" value="1"/>
</dbReference>
<dbReference type="Gene3D" id="3.90.640.10">
    <property type="entry name" value="Actin, Chain A, domain 4"/>
    <property type="match status" value="1"/>
</dbReference>
<dbReference type="InterPro" id="IPR013126">
    <property type="entry name" value="Hsp_70_fam"/>
</dbReference>
<dbReference type="SUPFAM" id="SSF53067">
    <property type="entry name" value="Actin-like ATPase domain"/>
    <property type="match status" value="2"/>
</dbReference>
<keyword evidence="2" id="KW-0547">Nucleotide-binding</keyword>
<comment type="similarity">
    <text evidence="1">Belongs to the heat shock protein 70 family.</text>
</comment>
<dbReference type="FunFam" id="3.30.30.30:FF:000002">
    <property type="entry name" value="Heat shock 70 kDa protein 4"/>
    <property type="match status" value="1"/>
</dbReference>
<dbReference type="InterPro" id="IPR029048">
    <property type="entry name" value="HSP70_C_sf"/>
</dbReference>
<evidence type="ECO:0000313" key="6">
    <source>
        <dbReference type="EMBL" id="WOS59935.1"/>
    </source>
</evidence>
<feature type="compositionally biased region" description="Basic and acidic residues" evidence="5">
    <location>
        <begin position="558"/>
        <end position="570"/>
    </location>
</feature>
<dbReference type="FunFam" id="3.30.420.40:FF:000495">
    <property type="entry name" value="Heat shock protein 4b"/>
    <property type="match status" value="1"/>
</dbReference>
<dbReference type="Gene3D" id="3.30.420.40">
    <property type="match status" value="2"/>
</dbReference>
<dbReference type="Gene3D" id="3.30.30.30">
    <property type="match status" value="1"/>
</dbReference>
<protein>
    <submittedName>
        <fullName evidence="6">Heat shock protein family A member 4</fullName>
    </submittedName>
</protein>
<dbReference type="InterPro" id="IPR029047">
    <property type="entry name" value="HSP70_peptide-bd_sf"/>
</dbReference>
<dbReference type="InterPro" id="IPR018181">
    <property type="entry name" value="Heat_shock_70_CS"/>
</dbReference>
<dbReference type="GO" id="GO:0005524">
    <property type="term" value="F:ATP binding"/>
    <property type="evidence" value="ECO:0007669"/>
    <property type="project" value="UniProtKB-KW"/>
</dbReference>
<dbReference type="CDD" id="cd10228">
    <property type="entry name" value="ASKHA_NBD_HSP70_HSPA4_like"/>
    <property type="match status" value="1"/>
</dbReference>
<feature type="compositionally biased region" description="Basic and acidic residues" evidence="5">
    <location>
        <begin position="521"/>
        <end position="536"/>
    </location>
</feature>